<proteinExistence type="predicted"/>
<name>A0ABT9VZ10_9BACI</name>
<keyword evidence="3" id="KW-1185">Reference proteome</keyword>
<evidence type="ECO:0000313" key="2">
    <source>
        <dbReference type="EMBL" id="MDQ0166218.1"/>
    </source>
</evidence>
<evidence type="ECO:0000313" key="3">
    <source>
        <dbReference type="Proteomes" id="UP001235840"/>
    </source>
</evidence>
<keyword evidence="1" id="KW-0472">Membrane</keyword>
<dbReference type="InterPro" id="IPR006750">
    <property type="entry name" value="YdcZ"/>
</dbReference>
<gene>
    <name evidence="2" type="ORF">J2S11_002119</name>
</gene>
<dbReference type="PANTHER" id="PTHR34821">
    <property type="entry name" value="INNER MEMBRANE PROTEIN YDCZ"/>
    <property type="match status" value="1"/>
</dbReference>
<feature type="transmembrane region" description="Helical" evidence="1">
    <location>
        <begin position="121"/>
        <end position="140"/>
    </location>
</feature>
<protein>
    <submittedName>
        <fullName evidence="2">Transporter family-2 protein</fullName>
    </submittedName>
</protein>
<accession>A0ABT9VZ10</accession>
<feature type="transmembrane region" description="Helical" evidence="1">
    <location>
        <begin position="30"/>
        <end position="53"/>
    </location>
</feature>
<comment type="caution">
    <text evidence="2">The sequence shown here is derived from an EMBL/GenBank/DDBJ whole genome shotgun (WGS) entry which is preliminary data.</text>
</comment>
<sequence>MKGIIFAILAGGFITLQGVANTSISNGIGTWQAATITQFTGFIVALLVMLSIGDRSWMGFKQVKPIYLVGGAFAAFVIFTNVKSIQLSSVTIAIAAVLIAQLTTAFIIEGKGWFEVAKQRMRMPQFLGLALMIIGVLILTF</sequence>
<feature type="transmembrane region" description="Helical" evidence="1">
    <location>
        <begin position="88"/>
        <end position="109"/>
    </location>
</feature>
<feature type="transmembrane region" description="Helical" evidence="1">
    <location>
        <begin position="65"/>
        <end position="82"/>
    </location>
</feature>
<dbReference type="PANTHER" id="PTHR34821:SF3">
    <property type="entry name" value="MEMBRANE PROTEIN"/>
    <property type="match status" value="1"/>
</dbReference>
<keyword evidence="1" id="KW-0812">Transmembrane</keyword>
<evidence type="ECO:0000256" key="1">
    <source>
        <dbReference type="SAM" id="Phobius"/>
    </source>
</evidence>
<dbReference type="Proteomes" id="UP001235840">
    <property type="component" value="Unassembled WGS sequence"/>
</dbReference>
<reference evidence="2 3" key="1">
    <citation type="submission" date="2023-07" db="EMBL/GenBank/DDBJ databases">
        <title>Genomic Encyclopedia of Type Strains, Phase IV (KMG-IV): sequencing the most valuable type-strain genomes for metagenomic binning, comparative biology and taxonomic classification.</title>
        <authorList>
            <person name="Goeker M."/>
        </authorList>
    </citation>
    <scope>NUCLEOTIDE SEQUENCE [LARGE SCALE GENOMIC DNA]</scope>
    <source>
        <strain evidence="2 3">DSM 12751</strain>
    </source>
</reference>
<dbReference type="Pfam" id="PF04657">
    <property type="entry name" value="DMT_YdcZ"/>
    <property type="match status" value="1"/>
</dbReference>
<keyword evidence="1" id="KW-1133">Transmembrane helix</keyword>
<dbReference type="RefSeq" id="WP_307394239.1">
    <property type="nucleotide sequence ID" value="NZ_BAAADK010000048.1"/>
</dbReference>
<dbReference type="EMBL" id="JAUSTY010000007">
    <property type="protein sequence ID" value="MDQ0166218.1"/>
    <property type="molecule type" value="Genomic_DNA"/>
</dbReference>
<organism evidence="2 3">
    <name type="scientific">Caldalkalibacillus horti</name>
    <dbReference type="NCBI Taxonomy" id="77523"/>
    <lineage>
        <taxon>Bacteria</taxon>
        <taxon>Bacillati</taxon>
        <taxon>Bacillota</taxon>
        <taxon>Bacilli</taxon>
        <taxon>Bacillales</taxon>
        <taxon>Bacillaceae</taxon>
        <taxon>Caldalkalibacillus</taxon>
    </lineage>
</organism>